<dbReference type="InterPro" id="IPR050681">
    <property type="entry name" value="CDF/SLC30A"/>
</dbReference>
<dbReference type="InterPro" id="IPR058533">
    <property type="entry name" value="Cation_efflux_TM"/>
</dbReference>
<dbReference type="Proteomes" id="UP001210130">
    <property type="component" value="Chromosome"/>
</dbReference>
<evidence type="ECO:0000256" key="2">
    <source>
        <dbReference type="ARBA" id="ARBA00008873"/>
    </source>
</evidence>
<keyword evidence="11 13" id="KW-0472">Membrane</keyword>
<protein>
    <recommendedName>
        <fullName evidence="12">Zinc transporter ZitB</fullName>
    </recommendedName>
</protein>
<dbReference type="FunFam" id="1.20.1510.10:FF:000016">
    <property type="entry name" value="Zinc transporter ZitB"/>
    <property type="match status" value="1"/>
</dbReference>
<sequence>MAHAHTPSETPDRGNEKRLLQAFIVTAGFMLVEAIGGVVSGSLALLADAGHMLTDSAALLFALLAVRFASRPPNTRHTFGWLRLTTLAAFVNAIALVVITILIFWEAIQRFNHPQPVAGNTMMVIAVAGLLANILAFWILHRGSEERNLNVRAAALHVLGDLLGSVGAIIAAIVIITTGWTPIDPILSVLVSCLVLRSAWRLLQESINELLEGAPRSLDVEGLQRDLHRSVAEVRDVHHVHVWLVGEKTVMTLHVQVVPPHDHDALLNRIQAFLQHKYNIEHVTVQMEYQPCSGPECHLNMTHAGHDPHHHH</sequence>
<keyword evidence="6 13" id="KW-0812">Transmembrane</keyword>
<gene>
    <name evidence="16" type="primary">zitB</name>
    <name evidence="16" type="ORF">OR613_18490</name>
</gene>
<dbReference type="GO" id="GO:0005385">
    <property type="term" value="F:zinc ion transmembrane transporter activity"/>
    <property type="evidence" value="ECO:0007669"/>
    <property type="project" value="TreeGrafter"/>
</dbReference>
<dbReference type="RefSeq" id="WP_131047680.1">
    <property type="nucleotide sequence ID" value="NZ_CP041247.1"/>
</dbReference>
<reference evidence="16 17" key="1">
    <citation type="journal article" date="2023" name="Microbiol. Resour. Announc.">
        <title>Complete Genome Sequence of the First Colistin-Resistant Raoultella electrica Strain.</title>
        <authorList>
            <person name="Aldeia C."/>
            <person name="Campos-Madueno E.I."/>
            <person name="Sendi P."/>
            <person name="Endimiani A."/>
        </authorList>
    </citation>
    <scope>NUCLEOTIDE SEQUENCE [LARGE SCALE GENOMIC DNA]</scope>
    <source>
        <strain evidence="16 17">S2-IND-01-C</strain>
    </source>
</reference>
<evidence type="ECO:0000256" key="1">
    <source>
        <dbReference type="ARBA" id="ARBA00004429"/>
    </source>
</evidence>
<dbReference type="PANTHER" id="PTHR11562">
    <property type="entry name" value="CATION EFFLUX PROTEIN/ ZINC TRANSPORTER"/>
    <property type="match status" value="1"/>
</dbReference>
<evidence type="ECO:0000256" key="11">
    <source>
        <dbReference type="ARBA" id="ARBA00023136"/>
    </source>
</evidence>
<evidence type="ECO:0000313" key="16">
    <source>
        <dbReference type="EMBL" id="WBW60006.1"/>
    </source>
</evidence>
<feature type="domain" description="Cation efflux protein transmembrane" evidence="14">
    <location>
        <begin position="21"/>
        <end position="211"/>
    </location>
</feature>
<evidence type="ECO:0000256" key="4">
    <source>
        <dbReference type="ARBA" id="ARBA00022475"/>
    </source>
</evidence>
<dbReference type="AlphaFoldDB" id="A0AAJ5UCU3"/>
<dbReference type="Gene3D" id="1.20.1510.10">
    <property type="entry name" value="Cation efflux protein transmembrane domain"/>
    <property type="match status" value="1"/>
</dbReference>
<dbReference type="GO" id="GO:0005886">
    <property type="term" value="C:plasma membrane"/>
    <property type="evidence" value="ECO:0007669"/>
    <property type="project" value="UniProtKB-SubCell"/>
</dbReference>
<feature type="transmembrane region" description="Helical" evidence="13">
    <location>
        <begin position="20"/>
        <end position="46"/>
    </location>
</feature>
<accession>A0AAJ5UCU3</accession>
<dbReference type="SUPFAM" id="SSF160240">
    <property type="entry name" value="Cation efflux protein cytoplasmic domain-like"/>
    <property type="match status" value="1"/>
</dbReference>
<feature type="transmembrane region" description="Helical" evidence="13">
    <location>
        <begin position="153"/>
        <end position="180"/>
    </location>
</feature>
<evidence type="ECO:0000313" key="17">
    <source>
        <dbReference type="Proteomes" id="UP001210130"/>
    </source>
</evidence>
<keyword evidence="7" id="KW-0862">Zinc</keyword>
<organism evidence="16 17">
    <name type="scientific">Klebsiella electrica</name>
    <dbReference type="NCBI Taxonomy" id="1259973"/>
    <lineage>
        <taxon>Bacteria</taxon>
        <taxon>Pseudomonadati</taxon>
        <taxon>Pseudomonadota</taxon>
        <taxon>Gammaproteobacteria</taxon>
        <taxon>Enterobacterales</taxon>
        <taxon>Enterobacteriaceae</taxon>
        <taxon>Klebsiella/Raoultella group</taxon>
        <taxon>Klebsiella</taxon>
    </lineage>
</organism>
<evidence type="ECO:0000256" key="6">
    <source>
        <dbReference type="ARBA" id="ARBA00022692"/>
    </source>
</evidence>
<comment type="subcellular location">
    <subcellularLocation>
        <location evidence="1">Cell inner membrane</location>
        <topology evidence="1">Multi-pass membrane protein</topology>
    </subcellularLocation>
</comment>
<dbReference type="InterPro" id="IPR027469">
    <property type="entry name" value="Cation_efflux_TMD_sf"/>
</dbReference>
<dbReference type="NCBIfam" id="TIGR01297">
    <property type="entry name" value="CDF"/>
    <property type="match status" value="1"/>
</dbReference>
<evidence type="ECO:0000256" key="10">
    <source>
        <dbReference type="ARBA" id="ARBA00023065"/>
    </source>
</evidence>
<dbReference type="SUPFAM" id="SSF161111">
    <property type="entry name" value="Cation efflux protein transmembrane domain-like"/>
    <property type="match status" value="1"/>
</dbReference>
<evidence type="ECO:0000256" key="12">
    <source>
        <dbReference type="ARBA" id="ARBA00068925"/>
    </source>
</evidence>
<feature type="transmembrane region" description="Helical" evidence="13">
    <location>
        <begin position="81"/>
        <end position="105"/>
    </location>
</feature>
<comment type="similarity">
    <text evidence="2">Belongs to the cation diffusion facilitator (CDF) transporter (TC 2.A.4) family. SLC30A subfamily.</text>
</comment>
<evidence type="ECO:0000256" key="9">
    <source>
        <dbReference type="ARBA" id="ARBA00022989"/>
    </source>
</evidence>
<evidence type="ECO:0000259" key="15">
    <source>
        <dbReference type="Pfam" id="PF16916"/>
    </source>
</evidence>
<dbReference type="InterPro" id="IPR002524">
    <property type="entry name" value="Cation_efflux"/>
</dbReference>
<feature type="transmembrane region" description="Helical" evidence="13">
    <location>
        <begin position="52"/>
        <end position="69"/>
    </location>
</feature>
<keyword evidence="5" id="KW-0997">Cell inner membrane</keyword>
<keyword evidence="9 13" id="KW-1133">Transmembrane helix</keyword>
<keyword evidence="8" id="KW-0864">Zinc transport</keyword>
<keyword evidence="4" id="KW-1003">Cell membrane</keyword>
<proteinExistence type="inferred from homology"/>
<dbReference type="NCBIfam" id="NF002923">
    <property type="entry name" value="PRK03557.1"/>
    <property type="match status" value="1"/>
</dbReference>
<evidence type="ECO:0000256" key="3">
    <source>
        <dbReference type="ARBA" id="ARBA00022448"/>
    </source>
</evidence>
<evidence type="ECO:0000256" key="5">
    <source>
        <dbReference type="ARBA" id="ARBA00022519"/>
    </source>
</evidence>
<dbReference type="InterPro" id="IPR036837">
    <property type="entry name" value="Cation_efflux_CTD_sf"/>
</dbReference>
<dbReference type="InterPro" id="IPR027470">
    <property type="entry name" value="Cation_efflux_CTD"/>
</dbReference>
<keyword evidence="3" id="KW-0813">Transport</keyword>
<dbReference type="Pfam" id="PF16916">
    <property type="entry name" value="ZT_dimer"/>
    <property type="match status" value="1"/>
</dbReference>
<name>A0AAJ5UCU3_9ENTR</name>
<evidence type="ECO:0000256" key="13">
    <source>
        <dbReference type="SAM" id="Phobius"/>
    </source>
</evidence>
<keyword evidence="17" id="KW-1185">Reference proteome</keyword>
<evidence type="ECO:0000259" key="14">
    <source>
        <dbReference type="Pfam" id="PF01545"/>
    </source>
</evidence>
<evidence type="ECO:0000256" key="7">
    <source>
        <dbReference type="ARBA" id="ARBA00022833"/>
    </source>
</evidence>
<dbReference type="EMBL" id="CP112887">
    <property type="protein sequence ID" value="WBW60006.1"/>
    <property type="molecule type" value="Genomic_DNA"/>
</dbReference>
<keyword evidence="10" id="KW-0406">Ion transport</keyword>
<feature type="domain" description="Cation efflux protein cytoplasmic" evidence="15">
    <location>
        <begin position="227"/>
        <end position="288"/>
    </location>
</feature>
<feature type="transmembrane region" description="Helical" evidence="13">
    <location>
        <begin position="117"/>
        <end position="141"/>
    </location>
</feature>
<dbReference type="PANTHER" id="PTHR11562:SF17">
    <property type="entry name" value="RE54080P-RELATED"/>
    <property type="match status" value="1"/>
</dbReference>
<dbReference type="Pfam" id="PF01545">
    <property type="entry name" value="Cation_efflux"/>
    <property type="match status" value="1"/>
</dbReference>
<evidence type="ECO:0000256" key="8">
    <source>
        <dbReference type="ARBA" id="ARBA00022906"/>
    </source>
</evidence>